<dbReference type="Proteomes" id="UP000058857">
    <property type="component" value="Chromosome 1"/>
</dbReference>
<feature type="transmembrane region" description="Helical" evidence="1">
    <location>
        <begin position="20"/>
        <end position="45"/>
    </location>
</feature>
<feature type="transmembrane region" description="Helical" evidence="1">
    <location>
        <begin position="65"/>
        <end position="83"/>
    </location>
</feature>
<proteinExistence type="predicted"/>
<sequence length="86" mass="9364">MVSANPKKPTNRAEIGKIALILLLGFFAGAVTGVILDRLTGVSFFSSYLLQEAIKFELYVIKVELQFTPASLIGLVATLYFVLKKG</sequence>
<gene>
    <name evidence="2" type="ORF">LBBP_00508</name>
</gene>
<dbReference type="AlphaFoldDB" id="A0A0E3B343"/>
<dbReference type="GeneID" id="61173528"/>
<evidence type="ECO:0000256" key="1">
    <source>
        <dbReference type="SAM" id="Phobius"/>
    </source>
</evidence>
<keyword evidence="1" id="KW-0812">Transmembrane</keyword>
<dbReference type="RefSeq" id="WP_002727255.1">
    <property type="nucleotide sequence ID" value="NZ_CP012029.1"/>
</dbReference>
<keyword evidence="1" id="KW-0472">Membrane</keyword>
<dbReference type="EMBL" id="CP012029">
    <property type="protein sequence ID" value="ALO24856.1"/>
    <property type="molecule type" value="Genomic_DNA"/>
</dbReference>
<evidence type="ECO:0000313" key="3">
    <source>
        <dbReference type="Proteomes" id="UP000058857"/>
    </source>
</evidence>
<reference evidence="2 3" key="1">
    <citation type="journal article" date="2015" name="PLoS Negl. Trop. Dis.">
        <title>Distribution of Plasmids in Distinct Leptospira Pathogenic Species.</title>
        <authorList>
            <person name="Wang Y."/>
            <person name="Zhuang X."/>
            <person name="Zhong Y."/>
            <person name="Zhang C."/>
            <person name="Zhang Y."/>
            <person name="Zeng L."/>
            <person name="Zhu Y."/>
            <person name="He P."/>
            <person name="Dong K."/>
            <person name="Pal U."/>
            <person name="Guo X."/>
            <person name="Qin J."/>
        </authorList>
    </citation>
    <scope>NUCLEOTIDE SEQUENCE [LARGE SCALE GENOMIC DNA]</scope>
    <source>
        <strain evidence="2 3">56604</strain>
    </source>
</reference>
<keyword evidence="1" id="KW-1133">Transmembrane helix</keyword>
<evidence type="ECO:0000313" key="2">
    <source>
        <dbReference type="EMBL" id="ALO24856.1"/>
    </source>
</evidence>
<accession>A0A0E3B343</accession>
<protein>
    <submittedName>
        <fullName evidence="2">Uncharacterized protein</fullName>
    </submittedName>
</protein>
<dbReference type="PATRIC" id="fig|280505.15.peg.499"/>
<organism evidence="2">
    <name type="scientific">Leptospira borgpetersenii serovar Ballum</name>
    <dbReference type="NCBI Taxonomy" id="280505"/>
    <lineage>
        <taxon>Bacteria</taxon>
        <taxon>Pseudomonadati</taxon>
        <taxon>Spirochaetota</taxon>
        <taxon>Spirochaetia</taxon>
        <taxon>Leptospirales</taxon>
        <taxon>Leptospiraceae</taxon>
        <taxon>Leptospira</taxon>
    </lineage>
</organism>
<name>A0A0E3B343_LEPBO</name>